<dbReference type="UniPathway" id="UPA00053">
    <property type="reaction ID" value="UER00089"/>
</dbReference>
<feature type="binding site" evidence="9">
    <location>
        <position position="23"/>
    </location>
    <ligand>
        <name>3-phosphoshikimate</name>
        <dbReference type="ChEBI" id="CHEBI:145989"/>
    </ligand>
</feature>
<comment type="subunit">
    <text evidence="9">Monomer.</text>
</comment>
<dbReference type="GO" id="GO:0008652">
    <property type="term" value="P:amino acid biosynthetic process"/>
    <property type="evidence" value="ECO:0007669"/>
    <property type="project" value="UniProtKB-KW"/>
</dbReference>
<reference evidence="11 12" key="1">
    <citation type="submission" date="2015-01" db="EMBL/GenBank/DDBJ databases">
        <title>Genome sequencing of Jeotgalibacillus soli.</title>
        <authorList>
            <person name="Goh K.M."/>
            <person name="Chan K.-G."/>
            <person name="Yaakop A.S."/>
            <person name="Ee R."/>
            <person name="Gan H.M."/>
            <person name="Chan C.S."/>
        </authorList>
    </citation>
    <scope>NUCLEOTIDE SEQUENCE [LARGE SCALE GENOMIC DNA]</scope>
    <source>
        <strain evidence="11 12">P9</strain>
    </source>
</reference>
<comment type="function">
    <text evidence="1 9">Catalyzes the transfer of the enolpyruvyl moiety of phosphoenolpyruvate (PEP) to the 5-hydroxyl of shikimate-3-phosphate (S3P) to produce enolpyruvyl shikimate-3-phosphate and inorganic phosphate.</text>
</comment>
<evidence type="ECO:0000256" key="3">
    <source>
        <dbReference type="ARBA" id="ARBA00009948"/>
    </source>
</evidence>
<dbReference type="SUPFAM" id="SSF55205">
    <property type="entry name" value="EPT/RTPC-like"/>
    <property type="match status" value="1"/>
</dbReference>
<proteinExistence type="inferred from homology"/>
<dbReference type="CDD" id="cd01556">
    <property type="entry name" value="EPSP_synthase"/>
    <property type="match status" value="1"/>
</dbReference>
<sequence length="428" mass="45923">MNGKTILYKDKQINGTIRVPGDKSISHRSIMFGALAEGTTTIRGFLKGEDCLSTIDCFRKMGIEIDENEDTIVVHGKGWNGLKEPSAILDVGNSGTTTRLLLGILAGRPFHSVLIGDESIGKRPMKRVTNPLREMGAKIDGREDAQFTPISIRGGNLQAFNYTMPHASAQVKSAVIFAGLQAEGTTTIVEPERTRDHTEQMIKQFGGEASRDGNVITVRGGQTFTGQEVNVPGDISSAAFFLVAGAITKNSVIKLDHVGLNPTRTGIIDVLQKMGADLSIDHKLSTGEPVGSMVIRHSQLNATEIGGEVIPRLIDEIPIIALLATQAHGTTVIKDAEELKVKETNRIDAVVGELKKLGASIEATSDGMIINGPTQLHGGHVDSRGDHRIGMMLAVAGLLANDEVTIDDVEAINVSYPNFFDDLESIFV</sequence>
<feature type="binding site" evidence="9">
    <location>
        <position position="170"/>
    </location>
    <ligand>
        <name>phosphoenolpyruvate</name>
        <dbReference type="ChEBI" id="CHEBI:58702"/>
    </ligand>
</feature>
<dbReference type="InterPro" id="IPR006264">
    <property type="entry name" value="EPSP_synthase"/>
</dbReference>
<evidence type="ECO:0000256" key="4">
    <source>
        <dbReference type="ARBA" id="ARBA00022490"/>
    </source>
</evidence>
<feature type="binding site" evidence="9">
    <location>
        <position position="95"/>
    </location>
    <ligand>
        <name>phosphoenolpyruvate</name>
        <dbReference type="ChEBI" id="CHEBI:58702"/>
    </ligand>
</feature>
<dbReference type="FunFam" id="3.65.10.10:FF:000006">
    <property type="entry name" value="3-phosphoshikimate 1-carboxyvinyltransferase"/>
    <property type="match status" value="1"/>
</dbReference>
<evidence type="ECO:0000313" key="11">
    <source>
        <dbReference type="EMBL" id="KIL44195.1"/>
    </source>
</evidence>
<keyword evidence="12" id="KW-1185">Reference proteome</keyword>
<feature type="binding site" evidence="9">
    <location>
        <position position="168"/>
    </location>
    <ligand>
        <name>3-phosphoshikimate</name>
        <dbReference type="ChEBI" id="CHEBI:145989"/>
    </ligand>
</feature>
<dbReference type="PROSITE" id="PS00885">
    <property type="entry name" value="EPSP_SYNTHASE_2"/>
    <property type="match status" value="1"/>
</dbReference>
<dbReference type="RefSeq" id="WP_041090104.1">
    <property type="nucleotide sequence ID" value="NZ_JXRP01000019.1"/>
</dbReference>
<comment type="pathway">
    <text evidence="2 9">Metabolic intermediate biosynthesis; chorismate biosynthesis; chorismate from D-erythrose 4-phosphate and phosphoenolpyruvate: step 6/7.</text>
</comment>
<dbReference type="Pfam" id="PF00275">
    <property type="entry name" value="EPSP_synthase"/>
    <property type="match status" value="1"/>
</dbReference>
<gene>
    <name evidence="9" type="primary">aroA</name>
    <name evidence="11" type="ORF">KP78_31590</name>
</gene>
<feature type="binding site" evidence="9">
    <location>
        <position position="388"/>
    </location>
    <ligand>
        <name>phosphoenolpyruvate</name>
        <dbReference type="ChEBI" id="CHEBI:58702"/>
    </ligand>
</feature>
<protein>
    <recommendedName>
        <fullName evidence="9">3-phosphoshikimate 1-carboxyvinyltransferase</fullName>
        <ecNumber evidence="9">2.5.1.19</ecNumber>
    </recommendedName>
    <alternativeName>
        <fullName evidence="9">5-enolpyruvylshikimate-3-phosphate synthase</fullName>
        <shortName evidence="9">EPSP synthase</shortName>
        <shortName evidence="9">EPSPS</shortName>
    </alternativeName>
</protein>
<dbReference type="EMBL" id="JXRP01000019">
    <property type="protein sequence ID" value="KIL44195.1"/>
    <property type="molecule type" value="Genomic_DNA"/>
</dbReference>
<keyword evidence="5 9" id="KW-0028">Amino-acid biosynthesis</keyword>
<dbReference type="OrthoDB" id="9809920at2"/>
<feature type="binding site" evidence="9">
    <location>
        <position position="346"/>
    </location>
    <ligand>
        <name>phosphoenolpyruvate</name>
        <dbReference type="ChEBI" id="CHEBI:58702"/>
    </ligand>
</feature>
<feature type="active site" description="Proton acceptor" evidence="9">
    <location>
        <position position="315"/>
    </location>
</feature>
<feature type="binding site" evidence="9">
    <location>
        <position position="123"/>
    </location>
    <ligand>
        <name>phosphoenolpyruvate</name>
        <dbReference type="ChEBI" id="CHEBI:58702"/>
    </ligand>
</feature>
<comment type="caution">
    <text evidence="11">The sequence shown here is derived from an EMBL/GenBank/DDBJ whole genome shotgun (WGS) entry which is preliminary data.</text>
</comment>
<dbReference type="FunFam" id="3.65.10.10:FF:000005">
    <property type="entry name" value="3-phosphoshikimate 1-carboxyvinyltransferase"/>
    <property type="match status" value="1"/>
</dbReference>
<evidence type="ECO:0000256" key="2">
    <source>
        <dbReference type="ARBA" id="ARBA00004811"/>
    </source>
</evidence>
<keyword evidence="6 9" id="KW-0808">Transferase</keyword>
<evidence type="ECO:0000256" key="1">
    <source>
        <dbReference type="ARBA" id="ARBA00002174"/>
    </source>
</evidence>
<evidence type="ECO:0000256" key="7">
    <source>
        <dbReference type="ARBA" id="ARBA00023141"/>
    </source>
</evidence>
<dbReference type="PROSITE" id="PS00104">
    <property type="entry name" value="EPSP_SYNTHASE_1"/>
    <property type="match status" value="1"/>
</dbReference>
<keyword evidence="4 9" id="KW-0963">Cytoplasm</keyword>
<dbReference type="Gene3D" id="3.65.10.10">
    <property type="entry name" value="Enolpyruvate transferase domain"/>
    <property type="match status" value="2"/>
</dbReference>
<evidence type="ECO:0000256" key="9">
    <source>
        <dbReference type="HAMAP-Rule" id="MF_00210"/>
    </source>
</evidence>
<feature type="binding site" evidence="9">
    <location>
        <position position="315"/>
    </location>
    <ligand>
        <name>3-phosphoshikimate</name>
        <dbReference type="ChEBI" id="CHEBI:145989"/>
    </ligand>
</feature>
<evidence type="ECO:0000313" key="12">
    <source>
        <dbReference type="Proteomes" id="UP000031938"/>
    </source>
</evidence>
<comment type="catalytic activity">
    <reaction evidence="8">
        <text>3-phosphoshikimate + phosphoenolpyruvate = 5-O-(1-carboxyvinyl)-3-phosphoshikimate + phosphate</text>
        <dbReference type="Rhea" id="RHEA:21256"/>
        <dbReference type="ChEBI" id="CHEBI:43474"/>
        <dbReference type="ChEBI" id="CHEBI:57701"/>
        <dbReference type="ChEBI" id="CHEBI:58702"/>
        <dbReference type="ChEBI" id="CHEBI:145989"/>
        <dbReference type="EC" id="2.5.1.19"/>
    </reaction>
    <physiologicalReaction direction="left-to-right" evidence="8">
        <dbReference type="Rhea" id="RHEA:21257"/>
    </physiologicalReaction>
</comment>
<dbReference type="GO" id="GO:0005737">
    <property type="term" value="C:cytoplasm"/>
    <property type="evidence" value="ECO:0007669"/>
    <property type="project" value="UniProtKB-SubCell"/>
</dbReference>
<feature type="binding site" evidence="9">
    <location>
        <position position="23"/>
    </location>
    <ligand>
        <name>phosphoenolpyruvate</name>
        <dbReference type="ChEBI" id="CHEBI:58702"/>
    </ligand>
</feature>
<evidence type="ECO:0000256" key="8">
    <source>
        <dbReference type="ARBA" id="ARBA00044633"/>
    </source>
</evidence>
<feature type="binding site" evidence="9">
    <location>
        <position position="24"/>
    </location>
    <ligand>
        <name>3-phosphoshikimate</name>
        <dbReference type="ChEBI" id="CHEBI:145989"/>
    </ligand>
</feature>
<feature type="domain" description="Enolpyruvate transferase" evidence="10">
    <location>
        <begin position="9"/>
        <end position="423"/>
    </location>
</feature>
<comment type="similarity">
    <text evidence="3 9">Belongs to the EPSP synthase family.</text>
</comment>
<feature type="binding site" evidence="9">
    <location>
        <position position="342"/>
    </location>
    <ligand>
        <name>3-phosphoshikimate</name>
        <dbReference type="ChEBI" id="CHEBI:145989"/>
    </ligand>
</feature>
<dbReference type="AlphaFoldDB" id="A0A0C2R1L1"/>
<dbReference type="GO" id="GO:0003866">
    <property type="term" value="F:3-phosphoshikimate 1-carboxyvinyltransferase activity"/>
    <property type="evidence" value="ECO:0007669"/>
    <property type="project" value="UniProtKB-UniRule"/>
</dbReference>
<evidence type="ECO:0000259" key="10">
    <source>
        <dbReference type="Pfam" id="PF00275"/>
    </source>
</evidence>
<dbReference type="InterPro" id="IPR023193">
    <property type="entry name" value="EPSP_synthase_CS"/>
</dbReference>
<comment type="subcellular location">
    <subcellularLocation>
        <location evidence="9">Cytoplasm</location>
    </subcellularLocation>
</comment>
<dbReference type="InterPro" id="IPR013792">
    <property type="entry name" value="RNA3'P_cycl/enolpyr_Trfase_a/b"/>
</dbReference>
<dbReference type="GO" id="GO:0009073">
    <property type="term" value="P:aromatic amino acid family biosynthetic process"/>
    <property type="evidence" value="ECO:0007669"/>
    <property type="project" value="UniProtKB-KW"/>
</dbReference>
<dbReference type="PANTHER" id="PTHR21090:SF5">
    <property type="entry name" value="PENTAFUNCTIONAL AROM POLYPEPTIDE"/>
    <property type="match status" value="1"/>
</dbReference>
<dbReference type="Proteomes" id="UP000031938">
    <property type="component" value="Unassembled WGS sequence"/>
</dbReference>
<evidence type="ECO:0000256" key="5">
    <source>
        <dbReference type="ARBA" id="ARBA00022605"/>
    </source>
</evidence>
<comment type="caution">
    <text evidence="9">Lacks conserved residue(s) required for the propagation of feature annotation.</text>
</comment>
<dbReference type="PANTHER" id="PTHR21090">
    <property type="entry name" value="AROM/DEHYDROQUINATE SYNTHASE"/>
    <property type="match status" value="1"/>
</dbReference>
<dbReference type="HAMAP" id="MF_00210">
    <property type="entry name" value="EPSP_synth"/>
    <property type="match status" value="1"/>
</dbReference>
<dbReference type="STRING" id="889306.KP78_31590"/>
<dbReference type="NCBIfam" id="TIGR01356">
    <property type="entry name" value="aroA"/>
    <property type="match status" value="1"/>
</dbReference>
<organism evidence="11 12">
    <name type="scientific">Jeotgalibacillus soli</name>
    <dbReference type="NCBI Taxonomy" id="889306"/>
    <lineage>
        <taxon>Bacteria</taxon>
        <taxon>Bacillati</taxon>
        <taxon>Bacillota</taxon>
        <taxon>Bacilli</taxon>
        <taxon>Bacillales</taxon>
        <taxon>Caryophanaceae</taxon>
        <taxon>Jeotgalibacillus</taxon>
    </lineage>
</organism>
<feature type="binding site" evidence="9">
    <location>
        <position position="28"/>
    </location>
    <ligand>
        <name>3-phosphoshikimate</name>
        <dbReference type="ChEBI" id="CHEBI:145989"/>
    </ligand>
</feature>
<dbReference type="PIRSF" id="PIRSF000505">
    <property type="entry name" value="EPSPS"/>
    <property type="match status" value="1"/>
</dbReference>
<dbReference type="GO" id="GO:0009423">
    <property type="term" value="P:chorismate biosynthetic process"/>
    <property type="evidence" value="ECO:0007669"/>
    <property type="project" value="UniProtKB-UniRule"/>
</dbReference>
<keyword evidence="7 9" id="KW-0057">Aromatic amino acid biosynthesis</keyword>
<dbReference type="InterPro" id="IPR001986">
    <property type="entry name" value="Enolpyruvate_Tfrase_dom"/>
</dbReference>
<dbReference type="InterPro" id="IPR036968">
    <property type="entry name" value="Enolpyruvate_Tfrase_sf"/>
</dbReference>
<name>A0A0C2R1L1_9BACL</name>
<evidence type="ECO:0000256" key="6">
    <source>
        <dbReference type="ARBA" id="ARBA00022679"/>
    </source>
</evidence>
<dbReference type="EC" id="2.5.1.19" evidence="9"/>
<dbReference type="PATRIC" id="fig|889306.3.peg.3173"/>
<feature type="binding site" evidence="9">
    <location>
        <position position="170"/>
    </location>
    <ligand>
        <name>3-phosphoshikimate</name>
        <dbReference type="ChEBI" id="CHEBI:145989"/>
    </ligand>
</feature>
<accession>A0A0C2R1L1</accession>